<sequence length="399" mass="44031">MEKVTYDYLVIGGGIAGVTAAEAIRTRVPDKKIAILSAEAQSLYSRVLLPAYLKNKIPRERVFLRTAEDFTKKSIDFYPKAEAVRVDTERHAVEVKDGRVFGFERLLVACGGTVRQWSHAADTRRVYRLQTMDDADILHRDMSVIRAPLVIGSSFIALEFIEIFLQNGITPQVLVRDDRFFPAFLDTALGDVVASALKDRGVACVFGDEVREVISRDAGYEIISAHDRRMTADAIALGIGVRRNISFLEGSGIELGERGVKTNERFETNVAGIWAAGDVAEYFDPVSGDFRITGNWTHAVLEGTRAGLNMAGDSAPFTSVPAYAISCLGMHLALVGAISDEAITRADQAGGRFGRFFFQDGMLTGAFLINRARDKPYFADLIARRARLATFEQDSIWKM</sequence>
<dbReference type="InterPro" id="IPR050260">
    <property type="entry name" value="FAD-bd_OxRdtase"/>
</dbReference>
<dbReference type="PANTHER" id="PTHR43429">
    <property type="entry name" value="PYRIDINE NUCLEOTIDE-DISULFIDE OXIDOREDUCTASE DOMAIN-CONTAINING"/>
    <property type="match status" value="1"/>
</dbReference>
<dbReference type="InterPro" id="IPR016156">
    <property type="entry name" value="FAD/NAD-linked_Rdtase_dimer_sf"/>
</dbReference>
<comment type="cofactor">
    <cofactor evidence="1">
        <name>FAD</name>
        <dbReference type="ChEBI" id="CHEBI:57692"/>
    </cofactor>
</comment>
<proteinExistence type="predicted"/>
<dbReference type="Proteomes" id="UP000178510">
    <property type="component" value="Unassembled WGS sequence"/>
</dbReference>
<gene>
    <name evidence="5" type="ORF">A3J58_03360</name>
</gene>
<dbReference type="SUPFAM" id="SSF51905">
    <property type="entry name" value="FAD/NAD(P)-binding domain"/>
    <property type="match status" value="1"/>
</dbReference>
<dbReference type="PANTHER" id="PTHR43429:SF3">
    <property type="entry name" value="NITRITE REDUCTASE [NAD(P)H]"/>
    <property type="match status" value="1"/>
</dbReference>
<accession>A0A1G2KZW7</accession>
<evidence type="ECO:0000313" key="5">
    <source>
        <dbReference type="EMBL" id="OHA04031.1"/>
    </source>
</evidence>
<dbReference type="AlphaFoldDB" id="A0A1G2KZW7"/>
<dbReference type="Gene3D" id="3.30.390.30">
    <property type="match status" value="1"/>
</dbReference>
<dbReference type="STRING" id="1802274.A3J58_03360"/>
<evidence type="ECO:0000256" key="3">
    <source>
        <dbReference type="ARBA" id="ARBA00022827"/>
    </source>
</evidence>
<evidence type="ECO:0000256" key="1">
    <source>
        <dbReference type="ARBA" id="ARBA00001974"/>
    </source>
</evidence>
<protein>
    <recommendedName>
        <fullName evidence="4">FAD/NAD(P)-binding domain-containing protein</fullName>
    </recommendedName>
</protein>
<evidence type="ECO:0000256" key="2">
    <source>
        <dbReference type="ARBA" id="ARBA00022630"/>
    </source>
</evidence>
<dbReference type="Gene3D" id="3.50.50.60">
    <property type="entry name" value="FAD/NAD(P)-binding domain"/>
    <property type="match status" value="2"/>
</dbReference>
<name>A0A1G2KZW7_9BACT</name>
<keyword evidence="2" id="KW-0285">Flavoprotein</keyword>
<reference evidence="5 6" key="1">
    <citation type="journal article" date="2016" name="Nat. Commun.">
        <title>Thousands of microbial genomes shed light on interconnected biogeochemical processes in an aquifer system.</title>
        <authorList>
            <person name="Anantharaman K."/>
            <person name="Brown C.T."/>
            <person name="Hug L.A."/>
            <person name="Sharon I."/>
            <person name="Castelle C.J."/>
            <person name="Probst A.J."/>
            <person name="Thomas B.C."/>
            <person name="Singh A."/>
            <person name="Wilkins M.J."/>
            <person name="Karaoz U."/>
            <person name="Brodie E.L."/>
            <person name="Williams K.H."/>
            <person name="Hubbard S.S."/>
            <person name="Banfield J.F."/>
        </authorList>
    </citation>
    <scope>NUCLEOTIDE SEQUENCE [LARGE SCALE GENOMIC DNA]</scope>
</reference>
<feature type="domain" description="FAD/NAD(P)-binding" evidence="4">
    <location>
        <begin position="6"/>
        <end position="303"/>
    </location>
</feature>
<comment type="caution">
    <text evidence="5">The sequence shown here is derived from an EMBL/GenBank/DDBJ whole genome shotgun (WGS) entry which is preliminary data.</text>
</comment>
<organism evidence="5 6">
    <name type="scientific">Candidatus Sungbacteria bacterium RIFCSPHIGHO2_02_FULL_52_23</name>
    <dbReference type="NCBI Taxonomy" id="1802274"/>
    <lineage>
        <taxon>Bacteria</taxon>
        <taxon>Candidatus Sungiibacteriota</taxon>
    </lineage>
</organism>
<evidence type="ECO:0000313" key="6">
    <source>
        <dbReference type="Proteomes" id="UP000178510"/>
    </source>
</evidence>
<dbReference type="PRINTS" id="PR00411">
    <property type="entry name" value="PNDRDTASEI"/>
</dbReference>
<dbReference type="InterPro" id="IPR036188">
    <property type="entry name" value="FAD/NAD-bd_sf"/>
</dbReference>
<evidence type="ECO:0000259" key="4">
    <source>
        <dbReference type="Pfam" id="PF07992"/>
    </source>
</evidence>
<dbReference type="PRINTS" id="PR00368">
    <property type="entry name" value="FADPNR"/>
</dbReference>
<dbReference type="Pfam" id="PF07992">
    <property type="entry name" value="Pyr_redox_2"/>
    <property type="match status" value="1"/>
</dbReference>
<dbReference type="SUPFAM" id="SSF55424">
    <property type="entry name" value="FAD/NAD-linked reductases, dimerisation (C-terminal) domain"/>
    <property type="match status" value="1"/>
</dbReference>
<keyword evidence="3" id="KW-0274">FAD</keyword>
<dbReference type="EMBL" id="MHQM01000014">
    <property type="protein sequence ID" value="OHA04031.1"/>
    <property type="molecule type" value="Genomic_DNA"/>
</dbReference>
<dbReference type="GO" id="GO:0016491">
    <property type="term" value="F:oxidoreductase activity"/>
    <property type="evidence" value="ECO:0007669"/>
    <property type="project" value="InterPro"/>
</dbReference>
<dbReference type="InterPro" id="IPR023753">
    <property type="entry name" value="FAD/NAD-binding_dom"/>
</dbReference>